<name>A0A8S5PXA6_9CAUD</name>
<evidence type="ECO:0000313" key="1">
    <source>
        <dbReference type="EMBL" id="DAE11678.1"/>
    </source>
</evidence>
<accession>A0A8S5PXA6</accession>
<organism evidence="1">
    <name type="scientific">Siphoviridae sp. ct2vX3</name>
    <dbReference type="NCBI Taxonomy" id="2825318"/>
    <lineage>
        <taxon>Viruses</taxon>
        <taxon>Duplodnaviria</taxon>
        <taxon>Heunggongvirae</taxon>
        <taxon>Uroviricota</taxon>
        <taxon>Caudoviricetes</taxon>
    </lineage>
</organism>
<reference evidence="1" key="1">
    <citation type="journal article" date="2021" name="Proc. Natl. Acad. Sci. U.S.A.">
        <title>A Catalog of Tens of Thousands of Viruses from Human Metagenomes Reveals Hidden Associations with Chronic Diseases.</title>
        <authorList>
            <person name="Tisza M.J."/>
            <person name="Buck C.B."/>
        </authorList>
    </citation>
    <scope>NUCLEOTIDE SEQUENCE</scope>
    <source>
        <strain evidence="1">Ct2vX3</strain>
    </source>
</reference>
<dbReference type="EMBL" id="BK015535">
    <property type="protein sequence ID" value="DAE11678.1"/>
    <property type="molecule type" value="Genomic_DNA"/>
</dbReference>
<protein>
    <submittedName>
        <fullName evidence="1">Uncharacterized protein</fullName>
    </submittedName>
</protein>
<proteinExistence type="predicted"/>
<sequence length="75" mass="8204">MASLDSQKLSGRSSETFNIFCTEDFISEKILYELESSLSKATPFSPSMLVQPSKEAFNSLKPSVNFVFTKASSAA</sequence>